<evidence type="ECO:0000256" key="4">
    <source>
        <dbReference type="ARBA" id="ARBA00023015"/>
    </source>
</evidence>
<dbReference type="GO" id="GO:0016301">
    <property type="term" value="F:kinase activity"/>
    <property type="evidence" value="ECO:0007669"/>
    <property type="project" value="UniProtKB-KW"/>
</dbReference>
<dbReference type="Gene3D" id="3.40.50.2300">
    <property type="match status" value="1"/>
</dbReference>
<dbReference type="InterPro" id="IPR013783">
    <property type="entry name" value="Ig-like_fold"/>
</dbReference>
<dbReference type="InterPro" id="IPR005467">
    <property type="entry name" value="His_kinase_dom"/>
</dbReference>
<dbReference type="InterPro" id="IPR011123">
    <property type="entry name" value="Y_Y_Y"/>
</dbReference>
<evidence type="ECO:0000313" key="10">
    <source>
        <dbReference type="EMBL" id="BEG99448.1"/>
    </source>
</evidence>
<dbReference type="InterPro" id="IPR036890">
    <property type="entry name" value="HATPase_C_sf"/>
</dbReference>
<dbReference type="InterPro" id="IPR009057">
    <property type="entry name" value="Homeodomain-like_sf"/>
</dbReference>
<dbReference type="Pfam" id="PF07495">
    <property type="entry name" value="Y_Y_Y"/>
    <property type="match status" value="1"/>
</dbReference>
<dbReference type="Pfam" id="PF07494">
    <property type="entry name" value="Reg_prop"/>
    <property type="match status" value="6"/>
</dbReference>
<dbReference type="InterPro" id="IPR001789">
    <property type="entry name" value="Sig_transdc_resp-reg_receiver"/>
</dbReference>
<dbReference type="SMART" id="SM00387">
    <property type="entry name" value="HATPase_c"/>
    <property type="match status" value="1"/>
</dbReference>
<dbReference type="Gene3D" id="2.60.40.10">
    <property type="entry name" value="Immunoglobulins"/>
    <property type="match status" value="1"/>
</dbReference>
<dbReference type="SUPFAM" id="SSF55874">
    <property type="entry name" value="ATPase domain of HSP90 chaperone/DNA topoisomerase II/histidine kinase"/>
    <property type="match status" value="1"/>
</dbReference>
<keyword evidence="10" id="KW-0808">Transferase</keyword>
<evidence type="ECO:0000256" key="3">
    <source>
        <dbReference type="ARBA" id="ARBA00022553"/>
    </source>
</evidence>
<gene>
    <name evidence="10" type="ORF">BSYN_17130</name>
</gene>
<feature type="modified residue" description="4-aspartylphosphate" evidence="6">
    <location>
        <position position="1118"/>
    </location>
</feature>
<organism evidence="10 11">
    <name type="scientific">Bacteroides sedimenti</name>
    <dbReference type="NCBI Taxonomy" id="2136147"/>
    <lineage>
        <taxon>Bacteria</taxon>
        <taxon>Pseudomonadati</taxon>
        <taxon>Bacteroidota</taxon>
        <taxon>Bacteroidia</taxon>
        <taxon>Bacteroidales</taxon>
        <taxon>Bacteroidaceae</taxon>
        <taxon>Bacteroides</taxon>
    </lineage>
</organism>
<dbReference type="Pfam" id="PF00072">
    <property type="entry name" value="Response_reg"/>
    <property type="match status" value="1"/>
</dbReference>
<feature type="domain" description="HTH araC/xylS-type" evidence="7">
    <location>
        <begin position="1217"/>
        <end position="1317"/>
    </location>
</feature>
<evidence type="ECO:0000259" key="8">
    <source>
        <dbReference type="PROSITE" id="PS50109"/>
    </source>
</evidence>
<feature type="domain" description="Histidine kinase" evidence="8">
    <location>
        <begin position="806"/>
        <end position="1024"/>
    </location>
</feature>
<dbReference type="PRINTS" id="PR00344">
    <property type="entry name" value="BCTRLSENSOR"/>
</dbReference>
<dbReference type="InterPro" id="IPR036097">
    <property type="entry name" value="HisK_dim/P_sf"/>
</dbReference>
<dbReference type="EC" id="2.7.13.3" evidence="2"/>
<proteinExistence type="predicted"/>
<dbReference type="SUPFAM" id="SSF47384">
    <property type="entry name" value="Homodimeric domain of signal transducing histidine kinase"/>
    <property type="match status" value="1"/>
</dbReference>
<accession>A0ABN6ZAL0</accession>
<dbReference type="Pfam" id="PF02518">
    <property type="entry name" value="HATPase_c"/>
    <property type="match status" value="1"/>
</dbReference>
<keyword evidence="3 6" id="KW-0597">Phosphoprotein</keyword>
<dbReference type="SUPFAM" id="SSF46689">
    <property type="entry name" value="Homeodomain-like"/>
    <property type="match status" value="1"/>
</dbReference>
<dbReference type="PANTHER" id="PTHR43547">
    <property type="entry name" value="TWO-COMPONENT HISTIDINE KINASE"/>
    <property type="match status" value="1"/>
</dbReference>
<dbReference type="PROSITE" id="PS50109">
    <property type="entry name" value="HIS_KIN"/>
    <property type="match status" value="1"/>
</dbReference>
<sequence>MCAKDITFNRLTTDEGLSQFSVNSIYEDEKGFIWIGTREGLNRYSGNSIKTFKLVKNDPGSLFSNTVLRIVGDKKGKIYLLCNDGVAEYNIQTEKFTTLLEGEISAIYYANRLFIGKRNEIYYYNDQTKSFNLFYTIAGSNNKITTLSLDSGNKLWIGTDQNGVYVLDSRRVLTHPIKKGNITSIYKDSKNELWIGSWENGLYHVTPKGITNITHNPLSANSISSNFVRSCCEDNQGNLWIGTFNGLNKYDKKTNRYTLYTPNDRPGSLTNQSIWCIIKDRQGTIWTGTYFGGVNYFNPEYEIYNKYEATEKEQEGLSSPIVGRMVEDKNHNLWIGTEGGGLNFYDRKKHIFKWYKSNKGQNAISQSNIKSIYYNGKEDILWIGTHLGGLNKFDIRKSTFTHYRANENDPTSLPSDIVKDILPYKGELILGTHNGVCIFNPQDGKSRRLFTNQKDGHLIKMITDLFIDHLGILWIAVPGEGVFSYNFKTDKLTNYVHNSQNPASISSNNINSIVEDRYHNLWFATSGSGLDRFNYSTNTFENFDSQKNGLLSDCIYEIFESRQNKLLIITNQGFSTFDYQKKRFYNYNKENGFPFTAINENALYQTTDGEIFIGGINGMISFYEKDLNFQPKPYNIVFSRLIVNNKEIQVGDESGILESALSETQKIKLKHSQSFNIQIATTNFIASNKGDIEYRLKGFSDKWISTHGNNILTYTNLNPGKYTLLVRVHKGDVIGPEAKLEIEILPPFYKTIWAYLLYIAIASTIAYYIKKSYKERIRLQESLKYEQKHIQDIELLNQSKLRFFTNISHEFRTPLTLIIGQVEMLLQYQSFTPAIYNKVLGIYKNSVQLRELITELLDFRKQEQGHMNIKVARHNLISFLNENYLIFLEYANSKQINLQFNKSTDSLEVWFDLKQMQKVINNLLSNAFKHTEAEGNISITVKQSENRAVIEVKDSGRGIDPKEIDKIFNRFYQTEIMESDVNYVGTGIGLALTKGIIDLHHGTVEVNSEINKGTTFTIKLRLGNEHFNHDQILIKEELQEEAEIEQPESELHFEQEALEESRKNRIRNSKMLIVEDNESLRNMLVNIFDTFYEVISAADGEEGLQKARSEMPNIILSDVMMPKLSGTELCKQLKADFDTCHIPVVLLTARTAIEHNLEGLRIGADDYITKPFNINILVSRCNNLVNSRLLLQEKFSKQPQAFAQILATNPIDKDLIDKAMKIIDRHLDDTEFNVNTFAKEIGIARTNLFAKIKAITGQTPNDFILTVRLKKGALLLRNNPELNISEISDRIGFSSSRYFSKCFKDVYHVSPLLYRKGSAGEEGEEDLTLEE</sequence>
<keyword evidence="10" id="KW-0418">Kinase</keyword>
<feature type="domain" description="Response regulatory" evidence="9">
    <location>
        <begin position="1070"/>
        <end position="1185"/>
    </location>
</feature>
<dbReference type="Gene3D" id="3.30.565.10">
    <property type="entry name" value="Histidine kinase-like ATPase, C-terminal domain"/>
    <property type="match status" value="1"/>
</dbReference>
<dbReference type="InterPro" id="IPR018060">
    <property type="entry name" value="HTH_AraC"/>
</dbReference>
<dbReference type="Pfam" id="PF00512">
    <property type="entry name" value="HisKA"/>
    <property type="match status" value="1"/>
</dbReference>
<keyword evidence="11" id="KW-1185">Reference proteome</keyword>
<reference evidence="10 11" key="1">
    <citation type="submission" date="2023-04" db="EMBL/GenBank/DDBJ databases">
        <title>Draft genome sequence of acteroides sedimenti strain YN3PY1.</title>
        <authorList>
            <person name="Yoshida N."/>
        </authorList>
    </citation>
    <scope>NUCLEOTIDE SEQUENCE [LARGE SCALE GENOMIC DNA]</scope>
    <source>
        <strain evidence="10 11">YN3PY1</strain>
    </source>
</reference>
<evidence type="ECO:0000256" key="6">
    <source>
        <dbReference type="PROSITE-ProRule" id="PRU00169"/>
    </source>
</evidence>
<protein>
    <recommendedName>
        <fullName evidence="2">histidine kinase</fullName>
        <ecNumber evidence="2">2.7.13.3</ecNumber>
    </recommendedName>
</protein>
<evidence type="ECO:0000256" key="2">
    <source>
        <dbReference type="ARBA" id="ARBA00012438"/>
    </source>
</evidence>
<dbReference type="SMART" id="SM00448">
    <property type="entry name" value="REC"/>
    <property type="match status" value="1"/>
</dbReference>
<dbReference type="InterPro" id="IPR003594">
    <property type="entry name" value="HATPase_dom"/>
</dbReference>
<keyword evidence="5" id="KW-0804">Transcription</keyword>
<dbReference type="CDD" id="cd17574">
    <property type="entry name" value="REC_OmpR"/>
    <property type="match status" value="1"/>
</dbReference>
<evidence type="ECO:0000313" key="11">
    <source>
        <dbReference type="Proteomes" id="UP001496674"/>
    </source>
</evidence>
<dbReference type="InterPro" id="IPR003661">
    <property type="entry name" value="HisK_dim/P_dom"/>
</dbReference>
<dbReference type="InterPro" id="IPR004358">
    <property type="entry name" value="Sig_transdc_His_kin-like_C"/>
</dbReference>
<dbReference type="SUPFAM" id="SSF52172">
    <property type="entry name" value="CheY-like"/>
    <property type="match status" value="1"/>
</dbReference>
<comment type="catalytic activity">
    <reaction evidence="1">
        <text>ATP + protein L-histidine = ADP + protein N-phospho-L-histidine.</text>
        <dbReference type="EC" id="2.7.13.3"/>
    </reaction>
</comment>
<dbReference type="InterPro" id="IPR011006">
    <property type="entry name" value="CheY-like_superfamily"/>
</dbReference>
<evidence type="ECO:0000259" key="7">
    <source>
        <dbReference type="PROSITE" id="PS01124"/>
    </source>
</evidence>
<dbReference type="CDD" id="cd00082">
    <property type="entry name" value="HisKA"/>
    <property type="match status" value="1"/>
</dbReference>
<evidence type="ECO:0000256" key="5">
    <source>
        <dbReference type="ARBA" id="ARBA00023163"/>
    </source>
</evidence>
<dbReference type="Gene3D" id="2.130.10.10">
    <property type="entry name" value="YVTN repeat-like/Quinoprotein amine dehydrogenase"/>
    <property type="match status" value="2"/>
</dbReference>
<dbReference type="SMART" id="SM00342">
    <property type="entry name" value="HTH_ARAC"/>
    <property type="match status" value="1"/>
</dbReference>
<dbReference type="InterPro" id="IPR011110">
    <property type="entry name" value="Reg_prop"/>
</dbReference>
<dbReference type="EMBL" id="AP028055">
    <property type="protein sequence ID" value="BEG99448.1"/>
    <property type="molecule type" value="Genomic_DNA"/>
</dbReference>
<dbReference type="SUPFAM" id="SSF63829">
    <property type="entry name" value="Calcium-dependent phosphotriesterase"/>
    <property type="match status" value="3"/>
</dbReference>
<keyword evidence="4" id="KW-0805">Transcription regulation</keyword>
<dbReference type="Proteomes" id="UP001496674">
    <property type="component" value="Chromosome"/>
</dbReference>
<dbReference type="PANTHER" id="PTHR43547:SF2">
    <property type="entry name" value="HYBRID SIGNAL TRANSDUCTION HISTIDINE KINASE C"/>
    <property type="match status" value="1"/>
</dbReference>
<dbReference type="InterPro" id="IPR015943">
    <property type="entry name" value="WD40/YVTN_repeat-like_dom_sf"/>
</dbReference>
<dbReference type="Pfam" id="PF12833">
    <property type="entry name" value="HTH_18"/>
    <property type="match status" value="1"/>
</dbReference>
<dbReference type="PROSITE" id="PS01124">
    <property type="entry name" value="HTH_ARAC_FAMILY_2"/>
    <property type="match status" value="1"/>
</dbReference>
<name>A0ABN6ZAL0_9BACE</name>
<evidence type="ECO:0000256" key="1">
    <source>
        <dbReference type="ARBA" id="ARBA00000085"/>
    </source>
</evidence>
<dbReference type="Gene3D" id="1.10.287.130">
    <property type="match status" value="1"/>
</dbReference>
<dbReference type="PROSITE" id="PS50110">
    <property type="entry name" value="RESPONSE_REGULATORY"/>
    <property type="match status" value="1"/>
</dbReference>
<evidence type="ECO:0000259" key="9">
    <source>
        <dbReference type="PROSITE" id="PS50110"/>
    </source>
</evidence>
<dbReference type="Gene3D" id="1.10.10.60">
    <property type="entry name" value="Homeodomain-like"/>
    <property type="match status" value="1"/>
</dbReference>
<dbReference type="SMART" id="SM00388">
    <property type="entry name" value="HisKA"/>
    <property type="match status" value="1"/>
</dbReference>